<evidence type="ECO:0000313" key="2">
    <source>
        <dbReference type="Proteomes" id="UP001144978"/>
    </source>
</evidence>
<accession>A0ACC1MGX0</accession>
<evidence type="ECO:0000313" key="1">
    <source>
        <dbReference type="EMBL" id="KAJ2965884.1"/>
    </source>
</evidence>
<dbReference type="Proteomes" id="UP001144978">
    <property type="component" value="Unassembled WGS sequence"/>
</dbReference>
<organism evidence="1 2">
    <name type="scientific">Trametes sanguinea</name>
    <dbReference type="NCBI Taxonomy" id="158606"/>
    <lineage>
        <taxon>Eukaryota</taxon>
        <taxon>Fungi</taxon>
        <taxon>Dikarya</taxon>
        <taxon>Basidiomycota</taxon>
        <taxon>Agaricomycotina</taxon>
        <taxon>Agaricomycetes</taxon>
        <taxon>Polyporales</taxon>
        <taxon>Polyporaceae</taxon>
        <taxon>Trametes</taxon>
    </lineage>
</organism>
<keyword evidence="2" id="KW-1185">Reference proteome</keyword>
<comment type="caution">
    <text evidence="1">The sequence shown here is derived from an EMBL/GenBank/DDBJ whole genome shotgun (WGS) entry which is preliminary data.</text>
</comment>
<dbReference type="EMBL" id="JANSHE010006846">
    <property type="protein sequence ID" value="KAJ2965884.1"/>
    <property type="molecule type" value="Genomic_DNA"/>
</dbReference>
<protein>
    <submittedName>
        <fullName evidence="1">Uncharacterized protein</fullName>
    </submittedName>
</protein>
<gene>
    <name evidence="1" type="ORF">NUW54_g13967</name>
</gene>
<name>A0ACC1MGX0_9APHY</name>
<reference evidence="1" key="1">
    <citation type="submission" date="2022-08" db="EMBL/GenBank/DDBJ databases">
        <title>Genome Sequence of Pycnoporus sanguineus.</title>
        <authorList>
            <person name="Buettner E."/>
        </authorList>
    </citation>
    <scope>NUCLEOTIDE SEQUENCE</scope>
    <source>
        <strain evidence="1">CG-C14</strain>
    </source>
</reference>
<proteinExistence type="predicted"/>
<sequence>MTSPGRSRKRCPCTEWRHPTRSRLALALADPPWFDNGRLPSESSVASISSAGSSSMTRPESVNLRATEGRVGIRAGSMAQTNSVATTDSTGSKDGEERKYKDDKAKRARVIREIVETERTYVKGLQELVDIYIKPASVPVNGIGQNKDTVVPAHERKIVFSGLEALFYFHRESFLPALERATAPILVPGSNDQVDPDGQLSLSVARDVANTFVSHAAFMKMYSTYINNFDNSVQRIKMWTADKSGSTTPAQTLSPSSSSAQLVGLGLAMSAGLGNTPTPDGNNAASSVSLTSSQRKRIKAYLKRCRMNPRHSQLNLEGYLLLPVQRIPRYRLLVSCNVYGVRRIDPHIIPCSSKNSFAAARRCMSTWTIRSTAP</sequence>